<reference evidence="1" key="1">
    <citation type="submission" date="2022-06" db="EMBL/GenBank/DDBJ databases">
        <authorList>
            <person name="Legras J.-L."/>
            <person name="Devillers H."/>
            <person name="Grondin C."/>
        </authorList>
    </citation>
    <scope>NUCLEOTIDE SEQUENCE</scope>
    <source>
        <strain evidence="1">CLIB 1444</strain>
    </source>
</reference>
<accession>A0ACA9Y9K2</accession>
<evidence type="ECO:0000313" key="1">
    <source>
        <dbReference type="EMBL" id="CAH6721332.1"/>
    </source>
</evidence>
<proteinExistence type="predicted"/>
<keyword evidence="2" id="KW-1185">Reference proteome</keyword>
<organism evidence="1 2">
    <name type="scientific">[Candida] jaroonii</name>
    <dbReference type="NCBI Taxonomy" id="467808"/>
    <lineage>
        <taxon>Eukaryota</taxon>
        <taxon>Fungi</taxon>
        <taxon>Dikarya</taxon>
        <taxon>Ascomycota</taxon>
        <taxon>Saccharomycotina</taxon>
        <taxon>Pichiomycetes</taxon>
        <taxon>Debaryomycetaceae</taxon>
        <taxon>Yamadazyma</taxon>
    </lineage>
</organism>
<protein>
    <submittedName>
        <fullName evidence="1">Uncharacterized protein</fullName>
    </submittedName>
</protein>
<evidence type="ECO:0000313" key="2">
    <source>
        <dbReference type="Proteomes" id="UP001152531"/>
    </source>
</evidence>
<name>A0ACA9Y9K2_9ASCO</name>
<dbReference type="Proteomes" id="UP001152531">
    <property type="component" value="Unassembled WGS sequence"/>
</dbReference>
<dbReference type="EMBL" id="CALSDN010000005">
    <property type="protein sequence ID" value="CAH6721332.1"/>
    <property type="molecule type" value="Genomic_DNA"/>
</dbReference>
<comment type="caution">
    <text evidence="1">The sequence shown here is derived from an EMBL/GenBank/DDBJ whole genome shotgun (WGS) entry which is preliminary data.</text>
</comment>
<gene>
    <name evidence="1" type="ORF">CLIB1444_05S08746</name>
</gene>
<sequence length="491" mass="56987">MKSLNFLILTTIILVVNVTIFLGVSQLPWNDQSTSKRQVSKTFIFTNFMILLLIILNSLKNLFKIRDTSVFLTHILPVMKILLQYGLLSFISMDHGHFELTFPQISIVLGLFTLFMTFDYFMNYWDFTYKIVYHDFLKYYDEFTSLNYRDSRIDVSRTISESFKRFSVDSASSDETLAEVLPKTIVPNFKDIFNDHPIKKYDPESLKPKTLRYFQSMPILNQKEKNYYKLVDKLYSVSPKNTFHLVTASATAMTMDGLQDDSSSIHTCDTDWGGGGGGGFKYKMPDGSKISFGGGGGFGYHHYDRRHSEHSQKSHHSQSSQSQPNQSQSNKKVWGWLIPYKSKKSLSKKLSEFNFETSKLLSEDQENYSSINDDIEITKDEFSNYLNLSLGIKKTIIFDPIFDKFNKLIRNLNSLEVFLLMMNRMAWNFGCLISLSLNFSKSFHLVWFLIILKLFNINYLNNLKLNLLNKLFIKLIINFLVISICIIYTLM</sequence>